<dbReference type="EC" id="1.1.1.53" evidence="3"/>
<comment type="catalytic activity">
    <reaction evidence="9">
        <text>cortisol + NAD(+) = 11beta,17alpha-dihydroxypregn-4-ene-3,20,21-trione + NADH + H(+)</text>
        <dbReference type="Rhea" id="RHEA:42012"/>
        <dbReference type="ChEBI" id="CHEBI:15378"/>
        <dbReference type="ChEBI" id="CHEBI:17650"/>
        <dbReference type="ChEBI" id="CHEBI:57540"/>
        <dbReference type="ChEBI" id="CHEBI:57945"/>
        <dbReference type="ChEBI" id="CHEBI:78595"/>
    </reaction>
    <physiologicalReaction direction="left-to-right" evidence="9">
        <dbReference type="Rhea" id="RHEA:42013"/>
    </physiologicalReaction>
</comment>
<dbReference type="Pfam" id="PF00106">
    <property type="entry name" value="adh_short"/>
    <property type="match status" value="1"/>
</dbReference>
<comment type="catalytic activity">
    <reaction evidence="12">
        <text>ursodeoxycholate + NAD(+) = 7-oxolithocholate + NADH + H(+)</text>
        <dbReference type="Rhea" id="RHEA:42028"/>
        <dbReference type="ChEBI" id="CHEBI:15378"/>
        <dbReference type="ChEBI" id="CHEBI:57540"/>
        <dbReference type="ChEBI" id="CHEBI:57945"/>
        <dbReference type="ChEBI" id="CHEBI:78604"/>
        <dbReference type="ChEBI" id="CHEBI:78605"/>
    </reaction>
    <physiologicalReaction direction="left-to-right" evidence="12">
        <dbReference type="Rhea" id="RHEA:42029"/>
    </physiologicalReaction>
</comment>
<dbReference type="SMART" id="SM00822">
    <property type="entry name" value="PKS_KR"/>
    <property type="match status" value="1"/>
</dbReference>
<dbReference type="InterPro" id="IPR036291">
    <property type="entry name" value="NAD(P)-bd_dom_sf"/>
</dbReference>
<feature type="domain" description="Ketoreductase" evidence="21">
    <location>
        <begin position="10"/>
        <end position="208"/>
    </location>
</feature>
<gene>
    <name evidence="22" type="ORF">DPMN_000491</name>
</gene>
<comment type="catalytic activity">
    <reaction evidence="8">
        <text>17beta-hydroxy-5alpha-androstan-3-one + NAD(+) = 5alpha-androstan-3,17-dione + NADH + H(+)</text>
        <dbReference type="Rhea" id="RHEA:41992"/>
        <dbReference type="ChEBI" id="CHEBI:15378"/>
        <dbReference type="ChEBI" id="CHEBI:15994"/>
        <dbReference type="ChEBI" id="CHEBI:16330"/>
        <dbReference type="ChEBI" id="CHEBI:57540"/>
        <dbReference type="ChEBI" id="CHEBI:57945"/>
    </reaction>
    <physiologicalReaction direction="left-to-right" evidence="8">
        <dbReference type="Rhea" id="RHEA:41993"/>
    </physiologicalReaction>
</comment>
<reference evidence="22" key="2">
    <citation type="submission" date="2020-11" db="EMBL/GenBank/DDBJ databases">
        <authorList>
            <person name="McCartney M.A."/>
            <person name="Auch B."/>
            <person name="Kono T."/>
            <person name="Mallez S."/>
            <person name="Becker A."/>
            <person name="Gohl D.M."/>
            <person name="Silverstein K.A.T."/>
            <person name="Koren S."/>
            <person name="Bechman K.B."/>
            <person name="Herman A."/>
            <person name="Abrahante J.E."/>
            <person name="Garbe J."/>
        </authorList>
    </citation>
    <scope>NUCLEOTIDE SEQUENCE</scope>
    <source>
        <strain evidence="22">Duluth1</strain>
        <tissue evidence="22">Whole animal</tissue>
    </source>
</reference>
<dbReference type="InterPro" id="IPR020904">
    <property type="entry name" value="Sc_DH/Rdtase_CS"/>
</dbReference>
<dbReference type="GO" id="GO:0047044">
    <property type="term" value="F:androstan-3-alpha,17-beta-diol dehydrogenase (NAD+) activity"/>
    <property type="evidence" value="ECO:0007669"/>
    <property type="project" value="UniProtKB-EC"/>
</dbReference>
<evidence type="ECO:0000256" key="1">
    <source>
        <dbReference type="ARBA" id="ARBA00006484"/>
    </source>
</evidence>
<dbReference type="GO" id="GO:0005739">
    <property type="term" value="C:mitochondrion"/>
    <property type="evidence" value="ECO:0007669"/>
    <property type="project" value="TreeGrafter"/>
</dbReference>
<evidence type="ECO:0000256" key="4">
    <source>
        <dbReference type="ARBA" id="ARBA00024072"/>
    </source>
</evidence>
<evidence type="ECO:0000256" key="17">
    <source>
        <dbReference type="ARBA" id="ARBA00079624"/>
    </source>
</evidence>
<dbReference type="EC" id="1.1.1.62" evidence="4"/>
<evidence type="ECO:0000256" key="11">
    <source>
        <dbReference type="ARBA" id="ARBA00051637"/>
    </source>
</evidence>
<evidence type="ECO:0000256" key="9">
    <source>
        <dbReference type="ARBA" id="ARBA00050927"/>
    </source>
</evidence>
<comment type="catalytic activity">
    <reaction evidence="10">
        <text>(3S)-3-hydroxybutanoyl-CoA + NAD(+) = acetoacetyl-CoA + NADH + H(+)</text>
        <dbReference type="Rhea" id="RHEA:30799"/>
        <dbReference type="ChEBI" id="CHEBI:15378"/>
        <dbReference type="ChEBI" id="CHEBI:57286"/>
        <dbReference type="ChEBI" id="CHEBI:57316"/>
        <dbReference type="ChEBI" id="CHEBI:57540"/>
        <dbReference type="ChEBI" id="CHEBI:57945"/>
    </reaction>
    <physiologicalReaction direction="left-to-right" evidence="10">
        <dbReference type="Rhea" id="RHEA:30800"/>
    </physiologicalReaction>
    <physiologicalReaction direction="right-to-left" evidence="10">
        <dbReference type="Rhea" id="RHEA:30801"/>
    </physiologicalReaction>
</comment>
<evidence type="ECO:0000256" key="15">
    <source>
        <dbReference type="ARBA" id="ARBA00052668"/>
    </source>
</evidence>
<evidence type="ECO:0000256" key="18">
    <source>
        <dbReference type="ARBA" id="ARBA00082293"/>
    </source>
</evidence>
<accession>A0A9D4RRT7</accession>
<dbReference type="OrthoDB" id="1274115at2759"/>
<proteinExistence type="inferred from homology"/>
<evidence type="ECO:0000256" key="8">
    <source>
        <dbReference type="ARBA" id="ARBA00050435"/>
    </source>
</evidence>
<keyword evidence="2" id="KW-0560">Oxidoreductase</keyword>
<dbReference type="FunFam" id="3.40.50.720:FF:000215">
    <property type="entry name" value="3-hydroxyacyl-CoA dehydrogenase type-2"/>
    <property type="match status" value="1"/>
</dbReference>
<dbReference type="SUPFAM" id="SSF51735">
    <property type="entry name" value="NAD(P)-binding Rossmann-fold domains"/>
    <property type="match status" value="1"/>
</dbReference>
<dbReference type="PRINTS" id="PR00080">
    <property type="entry name" value="SDRFAMILY"/>
</dbReference>
<comment type="catalytic activity">
    <reaction evidence="11">
        <text>3beta,7beta-dihydroxy-5beta-cholan-24-oate + NAD(+) = 3beta-hydroxy-7-oxo-5beta-cholan-24-oate + NADH + H(+)</text>
        <dbReference type="Rhea" id="RHEA:42024"/>
        <dbReference type="ChEBI" id="CHEBI:15378"/>
        <dbReference type="ChEBI" id="CHEBI:57540"/>
        <dbReference type="ChEBI" id="CHEBI:57945"/>
        <dbReference type="ChEBI" id="CHEBI:78602"/>
        <dbReference type="ChEBI" id="CHEBI:78603"/>
    </reaction>
    <physiologicalReaction direction="left-to-right" evidence="11">
        <dbReference type="Rhea" id="RHEA:42025"/>
    </physiologicalReaction>
</comment>
<evidence type="ECO:0000256" key="12">
    <source>
        <dbReference type="ARBA" id="ARBA00051831"/>
    </source>
</evidence>
<name>A0A9D4RRT7_DREPO</name>
<dbReference type="Proteomes" id="UP000828390">
    <property type="component" value="Unassembled WGS sequence"/>
</dbReference>
<dbReference type="EMBL" id="JAIWYP010000001">
    <property type="protein sequence ID" value="KAH3876643.1"/>
    <property type="molecule type" value="Genomic_DNA"/>
</dbReference>
<reference evidence="22" key="1">
    <citation type="journal article" date="2019" name="bioRxiv">
        <title>The Genome of the Zebra Mussel, Dreissena polymorpha: A Resource for Invasive Species Research.</title>
        <authorList>
            <person name="McCartney M.A."/>
            <person name="Auch B."/>
            <person name="Kono T."/>
            <person name="Mallez S."/>
            <person name="Zhang Y."/>
            <person name="Obille A."/>
            <person name="Becker A."/>
            <person name="Abrahante J.E."/>
            <person name="Garbe J."/>
            <person name="Badalamenti J.P."/>
            <person name="Herman A."/>
            <person name="Mangelson H."/>
            <person name="Liachko I."/>
            <person name="Sullivan S."/>
            <person name="Sone E.D."/>
            <person name="Koren S."/>
            <person name="Silverstein K.A.T."/>
            <person name="Beckman K.B."/>
            <person name="Gohl D.M."/>
        </authorList>
    </citation>
    <scope>NUCLEOTIDE SEQUENCE</scope>
    <source>
        <strain evidence="22">Duluth1</strain>
        <tissue evidence="22">Whole animal</tissue>
    </source>
</reference>
<dbReference type="GO" id="GO:0008209">
    <property type="term" value="P:androgen metabolic process"/>
    <property type="evidence" value="ECO:0007669"/>
    <property type="project" value="TreeGrafter"/>
</dbReference>
<protein>
    <recommendedName>
        <fullName evidence="16">3-hydroxyacyl-CoA dehydrogenase type-2</fullName>
        <ecNumber evidence="3">1.1.1.53</ecNumber>
        <ecNumber evidence="4">1.1.1.62</ecNumber>
    </recommendedName>
    <alternativeName>
        <fullName evidence="18">3-hydroxyacyl-CoA dehydrogenase type II</fullName>
    </alternativeName>
    <alternativeName>
        <fullName evidence="19">Mitochondrial ribonuclease P protein 2</fullName>
    </alternativeName>
    <alternativeName>
        <fullName evidence="17">Type II HADH</fullName>
    </alternativeName>
</protein>
<comment type="catalytic activity">
    <reaction evidence="5">
        <text>17beta-estradiol + NAD(+) = estrone + NADH + H(+)</text>
        <dbReference type="Rhea" id="RHEA:24612"/>
        <dbReference type="ChEBI" id="CHEBI:15378"/>
        <dbReference type="ChEBI" id="CHEBI:16469"/>
        <dbReference type="ChEBI" id="CHEBI:17263"/>
        <dbReference type="ChEBI" id="CHEBI:57540"/>
        <dbReference type="ChEBI" id="CHEBI:57945"/>
        <dbReference type="EC" id="1.1.1.62"/>
    </reaction>
    <physiologicalReaction direction="left-to-right" evidence="5">
        <dbReference type="Rhea" id="RHEA:24613"/>
    </physiologicalReaction>
</comment>
<evidence type="ECO:0000256" key="7">
    <source>
        <dbReference type="ARBA" id="ARBA00050365"/>
    </source>
</evidence>
<comment type="similarity">
    <text evidence="1 20">Belongs to the short-chain dehydrogenases/reductases (SDR) family.</text>
</comment>
<evidence type="ECO:0000256" key="16">
    <source>
        <dbReference type="ARBA" id="ARBA00072938"/>
    </source>
</evidence>
<dbReference type="PANTHER" id="PTHR43658">
    <property type="entry name" value="SHORT-CHAIN DEHYDROGENASE/REDUCTASE"/>
    <property type="match status" value="1"/>
</dbReference>
<comment type="catalytic activity">
    <reaction evidence="6">
        <text>a (3S)-3-hydroxyacyl-CoA + NAD(+) = a 3-oxoacyl-CoA + NADH + H(+)</text>
        <dbReference type="Rhea" id="RHEA:22432"/>
        <dbReference type="ChEBI" id="CHEBI:15378"/>
        <dbReference type="ChEBI" id="CHEBI:57318"/>
        <dbReference type="ChEBI" id="CHEBI:57540"/>
        <dbReference type="ChEBI" id="CHEBI:57945"/>
        <dbReference type="ChEBI" id="CHEBI:90726"/>
        <dbReference type="EC" id="1.1.1.35"/>
    </reaction>
    <physiologicalReaction direction="left-to-right" evidence="6">
        <dbReference type="Rhea" id="RHEA:22433"/>
    </physiologicalReaction>
    <physiologicalReaction direction="right-to-left" evidence="6">
        <dbReference type="Rhea" id="RHEA:22434"/>
    </physiologicalReaction>
</comment>
<evidence type="ECO:0000256" key="6">
    <source>
        <dbReference type="ARBA" id="ARBA00050141"/>
    </source>
</evidence>
<dbReference type="GO" id="GO:0008210">
    <property type="term" value="P:estrogen metabolic process"/>
    <property type="evidence" value="ECO:0007669"/>
    <property type="project" value="TreeGrafter"/>
</dbReference>
<dbReference type="InterPro" id="IPR002347">
    <property type="entry name" value="SDR_fam"/>
</dbReference>
<dbReference type="PRINTS" id="PR00081">
    <property type="entry name" value="GDHRDH"/>
</dbReference>
<evidence type="ECO:0000313" key="22">
    <source>
        <dbReference type="EMBL" id="KAH3876643.1"/>
    </source>
</evidence>
<sequence length="265" mass="28177">MSRLGTLKNTVALVTGGASGLGRATVERFVQQGARVAILDLPSSAGEEVASKLNKEHAGSCAFTPADVTSEADVKKALDWVHQHFGCLHTLVNCAGIGVAKRTVNFGKKESHSLELFNKVLMTNVGGTFNVITKAVPLMNENEGTTEDQHRGCIINTSSIAAFEGQVGQVAYSASKGAIAAMTLPLARDLSIRGIRCVTIAPGLFKTPLLESLPEKVQKALATLVPFPTRLGDPAEFAHLCQFIVENPMINGEIIRLDGAIRMMP</sequence>
<evidence type="ECO:0000256" key="5">
    <source>
        <dbReference type="ARBA" id="ARBA00049381"/>
    </source>
</evidence>
<comment type="catalytic activity">
    <reaction evidence="7">
        <text>5alpha-androstane-3alpha,17beta-diol + NAD(+) = 17beta-hydroxy-5alpha-androstan-3-one + NADH + H(+)</text>
        <dbReference type="Rhea" id="RHEA:42004"/>
        <dbReference type="ChEBI" id="CHEBI:15378"/>
        <dbReference type="ChEBI" id="CHEBI:16330"/>
        <dbReference type="ChEBI" id="CHEBI:36713"/>
        <dbReference type="ChEBI" id="CHEBI:57540"/>
        <dbReference type="ChEBI" id="CHEBI:57945"/>
        <dbReference type="EC" id="1.1.1.53"/>
    </reaction>
    <physiologicalReaction direction="right-to-left" evidence="7">
        <dbReference type="Rhea" id="RHEA:42006"/>
    </physiologicalReaction>
</comment>
<evidence type="ECO:0000313" key="23">
    <source>
        <dbReference type="Proteomes" id="UP000828390"/>
    </source>
</evidence>
<evidence type="ECO:0000256" key="20">
    <source>
        <dbReference type="RuleBase" id="RU000363"/>
    </source>
</evidence>
<comment type="caution">
    <text evidence="22">The sequence shown here is derived from an EMBL/GenBank/DDBJ whole genome shotgun (WGS) entry which is preliminary data.</text>
</comment>
<dbReference type="AlphaFoldDB" id="A0A9D4RRT7"/>
<dbReference type="PROSITE" id="PS00061">
    <property type="entry name" value="ADH_SHORT"/>
    <property type="match status" value="1"/>
</dbReference>
<dbReference type="GO" id="GO:0006631">
    <property type="term" value="P:fatty acid metabolic process"/>
    <property type="evidence" value="ECO:0007669"/>
    <property type="project" value="TreeGrafter"/>
</dbReference>
<evidence type="ECO:0000256" key="3">
    <source>
        <dbReference type="ARBA" id="ARBA00024071"/>
    </source>
</evidence>
<dbReference type="CDD" id="cd05371">
    <property type="entry name" value="HSD10-like_SDR_c"/>
    <property type="match status" value="1"/>
</dbReference>
<dbReference type="InterPro" id="IPR057326">
    <property type="entry name" value="KR_dom"/>
</dbReference>
<evidence type="ECO:0000256" key="2">
    <source>
        <dbReference type="ARBA" id="ARBA00023002"/>
    </source>
</evidence>
<comment type="catalytic activity">
    <reaction evidence="13">
        <text>5alpha-pregnan-20beta-ol-3-one + NAD(+) = 5alpha-pregnane-3,20-dione + NADH + H(+)</text>
        <dbReference type="Rhea" id="RHEA:42008"/>
        <dbReference type="ChEBI" id="CHEBI:15378"/>
        <dbReference type="ChEBI" id="CHEBI:28952"/>
        <dbReference type="ChEBI" id="CHEBI:57540"/>
        <dbReference type="ChEBI" id="CHEBI:57945"/>
        <dbReference type="ChEBI" id="CHEBI:78594"/>
    </reaction>
    <physiologicalReaction direction="left-to-right" evidence="13">
        <dbReference type="Rhea" id="RHEA:42009"/>
    </physiologicalReaction>
</comment>
<evidence type="ECO:0000256" key="10">
    <source>
        <dbReference type="ARBA" id="ARBA00051004"/>
    </source>
</evidence>
<dbReference type="PANTHER" id="PTHR43658:SF8">
    <property type="entry name" value="17-BETA-HYDROXYSTEROID DEHYDROGENASE 14-RELATED"/>
    <property type="match status" value="1"/>
</dbReference>
<evidence type="ECO:0000256" key="14">
    <source>
        <dbReference type="ARBA" id="ARBA00052417"/>
    </source>
</evidence>
<keyword evidence="23" id="KW-1185">Reference proteome</keyword>
<dbReference type="Gene3D" id="3.40.50.720">
    <property type="entry name" value="NAD(P)-binding Rossmann-like Domain"/>
    <property type="match status" value="1"/>
</dbReference>
<organism evidence="22 23">
    <name type="scientific">Dreissena polymorpha</name>
    <name type="common">Zebra mussel</name>
    <name type="synonym">Mytilus polymorpha</name>
    <dbReference type="NCBI Taxonomy" id="45954"/>
    <lineage>
        <taxon>Eukaryota</taxon>
        <taxon>Metazoa</taxon>
        <taxon>Spiralia</taxon>
        <taxon>Lophotrochozoa</taxon>
        <taxon>Mollusca</taxon>
        <taxon>Bivalvia</taxon>
        <taxon>Autobranchia</taxon>
        <taxon>Heteroconchia</taxon>
        <taxon>Euheterodonta</taxon>
        <taxon>Imparidentia</taxon>
        <taxon>Neoheterodontei</taxon>
        <taxon>Myida</taxon>
        <taxon>Dreissenoidea</taxon>
        <taxon>Dreissenidae</taxon>
        <taxon>Dreissena</taxon>
    </lineage>
</organism>
<comment type="catalytic activity">
    <reaction evidence="15">
        <text>11-dehydrocorticosterone + NAD(+) = pregn-4-ene-3,11,20,21-tetraone + NADH + H(+)</text>
        <dbReference type="Rhea" id="RHEA:42020"/>
        <dbReference type="ChEBI" id="CHEBI:15378"/>
        <dbReference type="ChEBI" id="CHEBI:57540"/>
        <dbReference type="ChEBI" id="CHEBI:57945"/>
        <dbReference type="ChEBI" id="CHEBI:78600"/>
        <dbReference type="ChEBI" id="CHEBI:78601"/>
    </reaction>
    <physiologicalReaction direction="left-to-right" evidence="15">
        <dbReference type="Rhea" id="RHEA:42021"/>
    </physiologicalReaction>
</comment>
<comment type="catalytic activity">
    <reaction evidence="14">
        <text>cortisone + NAD(+) = 17alpha-hydroxypregn-4-en-3,11,20-trione-21-al + NADH + H(+)</text>
        <dbReference type="Rhea" id="RHEA:42016"/>
        <dbReference type="ChEBI" id="CHEBI:15378"/>
        <dbReference type="ChEBI" id="CHEBI:16962"/>
        <dbReference type="ChEBI" id="CHEBI:57540"/>
        <dbReference type="ChEBI" id="CHEBI:57945"/>
        <dbReference type="ChEBI" id="CHEBI:78596"/>
    </reaction>
    <physiologicalReaction direction="left-to-right" evidence="14">
        <dbReference type="Rhea" id="RHEA:42017"/>
    </physiologicalReaction>
</comment>
<dbReference type="GO" id="GO:0004303">
    <property type="term" value="F:estradiol 17-beta-dehydrogenase [NAD(P)+] activity"/>
    <property type="evidence" value="ECO:0007669"/>
    <property type="project" value="UniProtKB-EC"/>
</dbReference>
<dbReference type="GO" id="GO:0003857">
    <property type="term" value="F:(3S)-3-hydroxyacyl-CoA dehydrogenase (NAD+) activity"/>
    <property type="evidence" value="ECO:0007669"/>
    <property type="project" value="UniProtKB-EC"/>
</dbReference>
<evidence type="ECO:0000259" key="21">
    <source>
        <dbReference type="SMART" id="SM00822"/>
    </source>
</evidence>
<evidence type="ECO:0000256" key="19">
    <source>
        <dbReference type="ARBA" id="ARBA00082399"/>
    </source>
</evidence>
<evidence type="ECO:0000256" key="13">
    <source>
        <dbReference type="ARBA" id="ARBA00052095"/>
    </source>
</evidence>